<dbReference type="AlphaFoldDB" id="A0A915IT62"/>
<reference evidence="2" key="1">
    <citation type="submission" date="2022-11" db="UniProtKB">
        <authorList>
            <consortium name="WormBaseParasite"/>
        </authorList>
    </citation>
    <scope>IDENTIFICATION</scope>
</reference>
<proteinExistence type="predicted"/>
<evidence type="ECO:0000313" key="2">
    <source>
        <dbReference type="WBParaSite" id="nRc.2.0.1.t17227-RA"/>
    </source>
</evidence>
<accession>A0A915IT62</accession>
<protein>
    <submittedName>
        <fullName evidence="2">Uncharacterized protein</fullName>
    </submittedName>
</protein>
<dbReference type="WBParaSite" id="nRc.2.0.1.t17227-RA">
    <property type="protein sequence ID" value="nRc.2.0.1.t17227-RA"/>
    <property type="gene ID" value="nRc.2.0.1.g17227"/>
</dbReference>
<dbReference type="Proteomes" id="UP000887565">
    <property type="component" value="Unplaced"/>
</dbReference>
<keyword evidence="1" id="KW-1185">Reference proteome</keyword>
<sequence length="178" mass="19973">MPNERRKSSNHAYKWFVHILKPGKNTSGWRVKPNMFDPAEDLHNNRIEKAWNMDNLKANPQYDNNDTTMNDKLIDEKTSPTALCLASTITNVLIYHKRLLAPDQKISIPLKFPKSTPAVVRKTTYSSPQLAPVVGVTIPTKCSTTIQRSFPLEQQDTLGTVITVEGLPGSRQSCPTTL</sequence>
<evidence type="ECO:0000313" key="1">
    <source>
        <dbReference type="Proteomes" id="UP000887565"/>
    </source>
</evidence>
<organism evidence="1 2">
    <name type="scientific">Romanomermis culicivorax</name>
    <name type="common">Nematode worm</name>
    <dbReference type="NCBI Taxonomy" id="13658"/>
    <lineage>
        <taxon>Eukaryota</taxon>
        <taxon>Metazoa</taxon>
        <taxon>Ecdysozoa</taxon>
        <taxon>Nematoda</taxon>
        <taxon>Enoplea</taxon>
        <taxon>Dorylaimia</taxon>
        <taxon>Mermithida</taxon>
        <taxon>Mermithoidea</taxon>
        <taxon>Mermithidae</taxon>
        <taxon>Romanomermis</taxon>
    </lineage>
</organism>
<name>A0A915IT62_ROMCU</name>